<dbReference type="Proteomes" id="UP000824681">
    <property type="component" value="Chromosome"/>
</dbReference>
<dbReference type="EC" id="1.14.14.5" evidence="6"/>
<evidence type="ECO:0000256" key="4">
    <source>
        <dbReference type="ARBA" id="ARBA00023033"/>
    </source>
</evidence>
<keyword evidence="7" id="KW-1185">Reference proteome</keyword>
<reference evidence="6 7" key="1">
    <citation type="journal article" date="2021" name="ACS Chem. Biol.">
        <title>Genomic-Led Discovery of a Novel Glycopeptide Antibiotic by Nonomuraea coxensis DSM 45129.</title>
        <authorList>
            <person name="Yushchuk O."/>
            <person name="Vior N.M."/>
            <person name="Andreo-Vidal A."/>
            <person name="Berini F."/>
            <person name="Ruckert C."/>
            <person name="Busche T."/>
            <person name="Binda E."/>
            <person name="Kalinowski J."/>
            <person name="Truman A.W."/>
            <person name="Marinelli F."/>
        </authorList>
    </citation>
    <scope>NUCLEOTIDE SEQUENCE [LARGE SCALE GENOMIC DNA]</scope>
    <source>
        <strain evidence="6 7">DSM 45129</strain>
    </source>
</reference>
<dbReference type="GO" id="GO:0008726">
    <property type="term" value="F:alkanesulfonate monooxygenase activity"/>
    <property type="evidence" value="ECO:0007669"/>
    <property type="project" value="UniProtKB-EC"/>
</dbReference>
<dbReference type="InterPro" id="IPR050172">
    <property type="entry name" value="SsuD_RutA_monooxygenase"/>
</dbReference>
<evidence type="ECO:0000256" key="1">
    <source>
        <dbReference type="ARBA" id="ARBA00022630"/>
    </source>
</evidence>
<keyword evidence="4 6" id="KW-0503">Monooxygenase</keyword>
<dbReference type="PANTHER" id="PTHR42847:SF4">
    <property type="entry name" value="ALKANESULFONATE MONOOXYGENASE-RELATED"/>
    <property type="match status" value="1"/>
</dbReference>
<dbReference type="InterPro" id="IPR036661">
    <property type="entry name" value="Luciferase-like_sf"/>
</dbReference>
<keyword evidence="3 6" id="KW-0560">Oxidoreductase</keyword>
<accession>A0ABX8TY30</accession>
<sequence length="286" mass="30271">MMDIGVGLPTTVPGADGRQLVEFARRAEQCGFSTLATIDRMVYDSYDNLVALAAAAAVTQRIRLATTILLAAYRPSVAELAKQLASVDRLSGGRLVVGLAAGGREDDFLANGVPYRDRGRRLDAMIDGLREVWSGGGEPAGIGPRPVNGDIPLWVGGHSPAAMRRAARHGIGWISPGGSTAKYPELVGRLSELWQAEGREGKPRMAALGYVSLGPGGAERARAYLLDYYAYMGPKAEFLAAGVIADEAGLRRTIEGYAAGGCDELLLFPCTDEPEQLDLIAKVALA</sequence>
<gene>
    <name evidence="6" type="primary">ssuD1</name>
    <name evidence="6" type="ORF">Nocox_12800</name>
</gene>
<dbReference type="Gene3D" id="3.20.20.30">
    <property type="entry name" value="Luciferase-like domain"/>
    <property type="match status" value="1"/>
</dbReference>
<dbReference type="RefSeq" id="WP_246649781.1">
    <property type="nucleotide sequence ID" value="NZ_CP068985.1"/>
</dbReference>
<keyword evidence="1" id="KW-0285">Flavoprotein</keyword>
<proteinExistence type="predicted"/>
<dbReference type="Pfam" id="PF00296">
    <property type="entry name" value="Bac_luciferase"/>
    <property type="match status" value="1"/>
</dbReference>
<organism evidence="6 7">
    <name type="scientific">Nonomuraea coxensis DSM 45129</name>
    <dbReference type="NCBI Taxonomy" id="1122611"/>
    <lineage>
        <taxon>Bacteria</taxon>
        <taxon>Bacillati</taxon>
        <taxon>Actinomycetota</taxon>
        <taxon>Actinomycetes</taxon>
        <taxon>Streptosporangiales</taxon>
        <taxon>Streptosporangiaceae</taxon>
        <taxon>Nonomuraea</taxon>
    </lineage>
</organism>
<feature type="domain" description="Luciferase-like" evidence="5">
    <location>
        <begin position="9"/>
        <end position="242"/>
    </location>
</feature>
<evidence type="ECO:0000313" key="6">
    <source>
        <dbReference type="EMBL" id="QYC40178.1"/>
    </source>
</evidence>
<protein>
    <submittedName>
        <fullName evidence="6">Alkanesulfonate monooxygenase</fullName>
        <ecNumber evidence="6">1.14.14.5</ecNumber>
    </submittedName>
</protein>
<dbReference type="EMBL" id="CP068985">
    <property type="protein sequence ID" value="QYC40178.1"/>
    <property type="molecule type" value="Genomic_DNA"/>
</dbReference>
<dbReference type="InterPro" id="IPR011251">
    <property type="entry name" value="Luciferase-like_dom"/>
</dbReference>
<evidence type="ECO:0000256" key="2">
    <source>
        <dbReference type="ARBA" id="ARBA00022643"/>
    </source>
</evidence>
<evidence type="ECO:0000259" key="5">
    <source>
        <dbReference type="Pfam" id="PF00296"/>
    </source>
</evidence>
<dbReference type="PANTHER" id="PTHR42847">
    <property type="entry name" value="ALKANESULFONATE MONOOXYGENASE"/>
    <property type="match status" value="1"/>
</dbReference>
<name>A0ABX8TY30_9ACTN</name>
<dbReference type="SUPFAM" id="SSF51679">
    <property type="entry name" value="Bacterial luciferase-like"/>
    <property type="match status" value="1"/>
</dbReference>
<keyword evidence="2" id="KW-0288">FMN</keyword>
<evidence type="ECO:0000256" key="3">
    <source>
        <dbReference type="ARBA" id="ARBA00023002"/>
    </source>
</evidence>
<evidence type="ECO:0000313" key="7">
    <source>
        <dbReference type="Proteomes" id="UP000824681"/>
    </source>
</evidence>